<dbReference type="InParanoid" id="F1A658"/>
<dbReference type="PANTHER" id="PTHR11102">
    <property type="entry name" value="SEL-1-LIKE PROTEIN"/>
    <property type="match status" value="1"/>
</dbReference>
<dbReference type="Gene3D" id="1.25.40.10">
    <property type="entry name" value="Tetratricopeptide repeat domain"/>
    <property type="match status" value="3"/>
</dbReference>
<organism evidence="2 3">
    <name type="scientific">Dictyostelium purpureum</name>
    <name type="common">Slime mold</name>
    <dbReference type="NCBI Taxonomy" id="5786"/>
    <lineage>
        <taxon>Eukaryota</taxon>
        <taxon>Amoebozoa</taxon>
        <taxon>Evosea</taxon>
        <taxon>Eumycetozoa</taxon>
        <taxon>Dictyostelia</taxon>
        <taxon>Dictyosteliales</taxon>
        <taxon>Dictyosteliaceae</taxon>
        <taxon>Dictyostelium</taxon>
    </lineage>
</organism>
<keyword evidence="3" id="KW-1185">Reference proteome</keyword>
<evidence type="ECO:0000313" key="2">
    <source>
        <dbReference type="EMBL" id="EGC28324.1"/>
    </source>
</evidence>
<dbReference type="OMA" id="WLIEERK"/>
<dbReference type="RefSeq" id="XP_003295152.1">
    <property type="nucleotide sequence ID" value="XM_003295104.1"/>
</dbReference>
<dbReference type="eggNOG" id="KOG1550">
    <property type="taxonomic scope" value="Eukaryota"/>
</dbReference>
<dbReference type="PANTHER" id="PTHR11102:SF162">
    <property type="entry name" value="HCP-LIKE PROTEIN"/>
    <property type="match status" value="1"/>
</dbReference>
<dbReference type="EMBL" id="GL871679">
    <property type="protein sequence ID" value="EGC28324.1"/>
    <property type="molecule type" value="Genomic_DNA"/>
</dbReference>
<dbReference type="Proteomes" id="UP000001064">
    <property type="component" value="Unassembled WGS sequence"/>
</dbReference>
<evidence type="ECO:0000256" key="1">
    <source>
        <dbReference type="ARBA" id="ARBA00038101"/>
    </source>
</evidence>
<evidence type="ECO:0000313" key="3">
    <source>
        <dbReference type="Proteomes" id="UP000001064"/>
    </source>
</evidence>
<dbReference type="GO" id="GO:0036503">
    <property type="term" value="P:ERAD pathway"/>
    <property type="evidence" value="ECO:0000318"/>
    <property type="project" value="GO_Central"/>
</dbReference>
<dbReference type="VEuPathDB" id="AmoebaDB:DICPUDRAFT_44399"/>
<comment type="similarity">
    <text evidence="1">Belongs to the sel-1 family.</text>
</comment>
<sequence>MIGNFHRFIKQYNNNIIKTNIINNRVIINQNKSFCSINNKINNENNDKKLYTNILMDLRDNHTKNFTQKEVEKYIQLEQDILVDNQFLDYYLGLFYSQGILVEKDEEKALKYFEKSADSNNSKGLFSYGLSLIIGSTQVFEPLFPTLTNKQINKNYDSNNKDDEVIIGDGWVSQANVENKDFNYRKWLIEERKKSQTYKQDLVRKEREEAERIKKGMRLLNLSAIQNLPIAQYQLGNILLKGLHNIEKNEKQGLYWLEVASNDYDNIKATLELGKYYLEQYQITQKEENLLKAIQYLSKASKEGDSEAPFIIGSTFLGNENYGIDSIEYIKQSVERGHKAAPTFLALLYMEGVAGLEHSIDQFKHYLEIGLERNDSLAHLVKGELYFKGDSVFEQSYKKALHHFTISSNLGHPEGFINQGVCFFHGYGTEINYEKSFYCYQNAFNLNPQNIAAISNLYNMHKNGLGVPKNPEVAEYYLNLIKKIEGGNIKTIESNNQ</sequence>
<dbReference type="Pfam" id="PF08238">
    <property type="entry name" value="Sel1"/>
    <property type="match status" value="6"/>
</dbReference>
<dbReference type="SMART" id="SM00671">
    <property type="entry name" value="SEL1"/>
    <property type="match status" value="6"/>
</dbReference>
<dbReference type="InterPro" id="IPR050767">
    <property type="entry name" value="Sel1_AlgK"/>
</dbReference>
<name>F1A658_DICPU</name>
<dbReference type="SUPFAM" id="SSF81901">
    <property type="entry name" value="HCP-like"/>
    <property type="match status" value="3"/>
</dbReference>
<dbReference type="InterPro" id="IPR011990">
    <property type="entry name" value="TPR-like_helical_dom_sf"/>
</dbReference>
<dbReference type="OrthoDB" id="442451at2759"/>
<gene>
    <name evidence="2" type="ORF">DICPUDRAFT_44399</name>
</gene>
<reference evidence="3" key="1">
    <citation type="journal article" date="2011" name="Genome Biol.">
        <title>Comparative genomics of the social amoebae Dictyostelium discoideum and Dictyostelium purpureum.</title>
        <authorList>
            <consortium name="US DOE Joint Genome Institute (JGI-PGF)"/>
            <person name="Sucgang R."/>
            <person name="Kuo A."/>
            <person name="Tian X."/>
            <person name="Salerno W."/>
            <person name="Parikh A."/>
            <person name="Feasley C.L."/>
            <person name="Dalin E."/>
            <person name="Tu H."/>
            <person name="Huang E."/>
            <person name="Barry K."/>
            <person name="Lindquist E."/>
            <person name="Shapiro H."/>
            <person name="Bruce D."/>
            <person name="Schmutz J."/>
            <person name="Salamov A."/>
            <person name="Fey P."/>
            <person name="Gaudet P."/>
            <person name="Anjard C."/>
            <person name="Babu M.M."/>
            <person name="Basu S."/>
            <person name="Bushmanova Y."/>
            <person name="van der Wel H."/>
            <person name="Katoh-Kurasawa M."/>
            <person name="Dinh C."/>
            <person name="Coutinho P.M."/>
            <person name="Saito T."/>
            <person name="Elias M."/>
            <person name="Schaap P."/>
            <person name="Kay R.R."/>
            <person name="Henrissat B."/>
            <person name="Eichinger L."/>
            <person name="Rivero F."/>
            <person name="Putnam N.H."/>
            <person name="West C.M."/>
            <person name="Loomis W.F."/>
            <person name="Chisholm R.L."/>
            <person name="Shaulsky G."/>
            <person name="Strassmann J.E."/>
            <person name="Queller D.C."/>
            <person name="Kuspa A."/>
            <person name="Grigoriev I.V."/>
        </authorList>
    </citation>
    <scope>NUCLEOTIDE SEQUENCE [LARGE SCALE GENOMIC DNA]</scope>
    <source>
        <strain evidence="3">QSDP1</strain>
    </source>
</reference>
<dbReference type="InterPro" id="IPR006597">
    <property type="entry name" value="Sel1-like"/>
</dbReference>
<dbReference type="GeneID" id="10511180"/>
<accession>F1A658</accession>
<dbReference type="FunCoup" id="F1A658">
    <property type="interactions" value="743"/>
</dbReference>
<dbReference type="STRING" id="5786.F1A658"/>
<dbReference type="AlphaFoldDB" id="F1A658"/>
<proteinExistence type="inferred from homology"/>
<protein>
    <submittedName>
        <fullName evidence="2">Uncharacterized protein</fullName>
    </submittedName>
</protein>
<dbReference type="GO" id="GO:0005789">
    <property type="term" value="C:endoplasmic reticulum membrane"/>
    <property type="evidence" value="ECO:0000318"/>
    <property type="project" value="GO_Central"/>
</dbReference>
<dbReference type="KEGG" id="dpp:DICPUDRAFT_44399"/>